<protein>
    <submittedName>
        <fullName evidence="1">Uncharacterized protein</fullName>
    </submittedName>
</protein>
<sequence>MNYSKEQVAALMDEAWKQKRWAESAARCEIPRDGEFFMCNFDLHTALRAQMTPDLIGVHLDCTADHVVIRMFGYRVVVVRDREVNLSNGFLFVQVPLG</sequence>
<name>A0A7U3WEK6_9CAUD</name>
<dbReference type="EMBL" id="MW393850">
    <property type="protein sequence ID" value="QQM18250.1"/>
    <property type="molecule type" value="Genomic_DNA"/>
</dbReference>
<reference evidence="1 2" key="1">
    <citation type="submission" date="2020-12" db="EMBL/GenBank/DDBJ databases">
        <title>Complete genome sequence of Stenotrophomonas maltophilia phage Salva.</title>
        <authorList>
            <person name="Jefferson B."/>
            <person name="Yao G."/>
            <person name="Clark J."/>
            <person name="Le T."/>
            <person name="Young R."/>
            <person name="Gonzalez C."/>
            <person name="Liu M."/>
        </authorList>
    </citation>
    <scope>NUCLEOTIDE SEQUENCE [LARGE SCALE GENOMIC DNA]</scope>
</reference>
<evidence type="ECO:0000313" key="1">
    <source>
        <dbReference type="EMBL" id="QQM18250.1"/>
    </source>
</evidence>
<keyword evidence="2" id="KW-1185">Reference proteome</keyword>
<accession>A0A7U3WEK6</accession>
<gene>
    <name evidence="1" type="ORF">CPT_Salva_087</name>
</gene>
<proteinExistence type="predicted"/>
<dbReference type="Proteomes" id="UP000595272">
    <property type="component" value="Segment"/>
</dbReference>
<organism evidence="1 2">
    <name type="scientific">Stenotrophomonas phage Salva</name>
    <dbReference type="NCBI Taxonomy" id="2801524"/>
    <lineage>
        <taxon>Viruses</taxon>
        <taxon>Duplodnaviria</taxon>
        <taxon>Heunggongvirae</taxon>
        <taxon>Uroviricota</taxon>
        <taxon>Caudoviricetes</taxon>
        <taxon>Beaumontvirinae</taxon>
        <taxon>Salvavirus</taxon>
        <taxon>Salvavirus salva</taxon>
    </lineage>
</organism>
<evidence type="ECO:0000313" key="2">
    <source>
        <dbReference type="Proteomes" id="UP000595272"/>
    </source>
</evidence>